<keyword evidence="3" id="KW-1185">Reference proteome</keyword>
<evidence type="ECO:0000256" key="1">
    <source>
        <dbReference type="SAM" id="MobiDB-lite"/>
    </source>
</evidence>
<organism evidence="2 3">
    <name type="scientific">Halocaridina rubra</name>
    <name type="common">Hawaiian red shrimp</name>
    <dbReference type="NCBI Taxonomy" id="373956"/>
    <lineage>
        <taxon>Eukaryota</taxon>
        <taxon>Metazoa</taxon>
        <taxon>Ecdysozoa</taxon>
        <taxon>Arthropoda</taxon>
        <taxon>Crustacea</taxon>
        <taxon>Multicrustacea</taxon>
        <taxon>Malacostraca</taxon>
        <taxon>Eumalacostraca</taxon>
        <taxon>Eucarida</taxon>
        <taxon>Decapoda</taxon>
        <taxon>Pleocyemata</taxon>
        <taxon>Caridea</taxon>
        <taxon>Atyoidea</taxon>
        <taxon>Atyidae</taxon>
        <taxon>Halocaridina</taxon>
    </lineage>
</organism>
<feature type="compositionally biased region" description="Polar residues" evidence="1">
    <location>
        <begin position="69"/>
        <end position="85"/>
    </location>
</feature>
<feature type="compositionally biased region" description="Polar residues" evidence="1">
    <location>
        <begin position="736"/>
        <end position="754"/>
    </location>
</feature>
<feature type="compositionally biased region" description="Polar residues" evidence="1">
    <location>
        <begin position="1012"/>
        <end position="1024"/>
    </location>
</feature>
<name>A0AAN9A868_HALRR</name>
<gene>
    <name evidence="2" type="ORF">SK128_008040</name>
</gene>
<comment type="caution">
    <text evidence="2">The sequence shown here is derived from an EMBL/GenBank/DDBJ whole genome shotgun (WGS) entry which is preliminary data.</text>
</comment>
<feature type="compositionally biased region" description="Basic and acidic residues" evidence="1">
    <location>
        <begin position="55"/>
        <end position="66"/>
    </location>
</feature>
<feature type="region of interest" description="Disordered" evidence="1">
    <location>
        <begin position="1"/>
        <end position="32"/>
    </location>
</feature>
<feature type="compositionally biased region" description="Low complexity" evidence="1">
    <location>
        <begin position="695"/>
        <end position="705"/>
    </location>
</feature>
<dbReference type="Proteomes" id="UP001381693">
    <property type="component" value="Unassembled WGS sequence"/>
</dbReference>
<feature type="region of interest" description="Disordered" evidence="1">
    <location>
        <begin position="1060"/>
        <end position="1079"/>
    </location>
</feature>
<accession>A0AAN9A868</accession>
<feature type="compositionally biased region" description="Polar residues" evidence="1">
    <location>
        <begin position="832"/>
        <end position="842"/>
    </location>
</feature>
<feature type="region of interest" description="Disordered" evidence="1">
    <location>
        <begin position="1012"/>
        <end position="1047"/>
    </location>
</feature>
<feature type="compositionally biased region" description="Basic and acidic residues" evidence="1">
    <location>
        <begin position="570"/>
        <end position="579"/>
    </location>
</feature>
<feature type="compositionally biased region" description="Polar residues" evidence="1">
    <location>
        <begin position="660"/>
        <end position="680"/>
    </location>
</feature>
<dbReference type="EMBL" id="JAXCGZ010010185">
    <property type="protein sequence ID" value="KAK7075745.1"/>
    <property type="molecule type" value="Genomic_DNA"/>
</dbReference>
<feature type="region of interest" description="Disordered" evidence="1">
    <location>
        <begin position="55"/>
        <end position="85"/>
    </location>
</feature>
<evidence type="ECO:0000313" key="3">
    <source>
        <dbReference type="Proteomes" id="UP001381693"/>
    </source>
</evidence>
<feature type="region of interest" description="Disordered" evidence="1">
    <location>
        <begin position="541"/>
        <end position="772"/>
    </location>
</feature>
<feature type="compositionally biased region" description="Basic and acidic residues" evidence="1">
    <location>
        <begin position="336"/>
        <end position="351"/>
    </location>
</feature>
<feature type="compositionally biased region" description="Basic and acidic residues" evidence="1">
    <location>
        <begin position="314"/>
        <end position="329"/>
    </location>
</feature>
<feature type="compositionally biased region" description="Polar residues" evidence="1">
    <location>
        <begin position="626"/>
        <end position="650"/>
    </location>
</feature>
<reference evidence="2 3" key="1">
    <citation type="submission" date="2023-11" db="EMBL/GenBank/DDBJ databases">
        <title>Halocaridina rubra genome assembly.</title>
        <authorList>
            <person name="Smith C."/>
        </authorList>
    </citation>
    <scope>NUCLEOTIDE SEQUENCE [LARGE SCALE GENOMIC DNA]</scope>
    <source>
        <strain evidence="2">EP-1</strain>
        <tissue evidence="2">Whole</tissue>
    </source>
</reference>
<evidence type="ECO:0000313" key="2">
    <source>
        <dbReference type="EMBL" id="KAK7075745.1"/>
    </source>
</evidence>
<sequence>MGKSSSSSAGDHLSGAEEHRWTSVEPELPLGSAEDELWQLLDVIQRKGTRLRNELERAERAEREKISQAPPNTSCVSDPLTSPRPQSTYQDFWPHSLPGPIGSYPSRGDVLPPPPPPPPVGMGMEAEAWAAVDRLRQDRQYLVGRVNWAEAEAAASHQRLLDLHGQLLALASDKRRLEDQVRALRLDPRFDPRVDPRVDSRIDLRNDLNLQFVKTNGVRRDGPASTGGIVHSVMGGVNTVHIVSDNTTTTTNTSSTKSRRVPPAVTVSVASGDCEDMYGTGGTTRGRVFRSASSVRINNERDIVLPRVLKVPIRDRTQRQSKHDSENKDINSSSFRENKRDTGTASKDMESKEINSNIKNGNVITTSAGENGKGSDRVVIERERRAGKADGGLSMPVSLLKGGRIKVQPNKQRISAILREKDVLELQRQLLTTVMETEVLKKQIETASEEWVNKTAEWESEHRHSHSTIAALREENLSLKNQLDEIEKVERKDMGVSAYPACVSISTMTENEDADVAEAASHTVHPGPNIKYDVVVYEDEPKQSETNNNNTTNISATEGPARKVPPTVEKPPRRCRETRPSSSAGTWNSNHNSSSGGHFGRRESSTSEVSGGRDSLGRSAPFRNRGTLSHTGRSTPTVTPRSSPAPSINARTGALRASAQDGNRSTHVGRSGSASSTPINRMTIGRRDSLKTSPGTVNGNGKTNGVTGGQHKDSPLSYRDQSSIHKSGTMMAGGKSSPTLCLSKSSLDGSNSPLTLADLRSPSPPTSSLLSRKKLFVRMDEQGNKLNEKKKRIHTRLNASDVYNCELSDISSHSDNHNNNRPSTPTPLKHNIGSTSRNESVTSELKLSNLKSGSESSISSSLGSTGSYYDSINTDNNMDDERLMHVEVAFEWNPIPSEEIRYLPPAAHMWNPDHTLSPDKRLPPVRSPLCTVAPAWIPSTKSSAIFGYQTLSKSRVEANSNSQTSRYPVPTDSLEDDHHHRFEAMGKMRNKLRGMNGAVRVKNIDRPSVLSMVQGSSVGSTKDIATSRESLDTTRSHNSSSRTPSCDLELNNLETNIVDSLDRPRSVQRNGPHKAASVQCENAPVTNTNADLDSRVRQILAHITATAQ</sequence>
<proteinExistence type="predicted"/>
<feature type="compositionally biased region" description="Low complexity" evidence="1">
    <location>
        <begin position="843"/>
        <end position="864"/>
    </location>
</feature>
<dbReference type="AlphaFoldDB" id="A0AAN9A868"/>
<feature type="region of interest" description="Disordered" evidence="1">
    <location>
        <begin position="812"/>
        <end position="864"/>
    </location>
</feature>
<protein>
    <submittedName>
        <fullName evidence="2">Uncharacterized protein</fullName>
    </submittedName>
</protein>
<feature type="compositionally biased region" description="Basic and acidic residues" evidence="1">
    <location>
        <begin position="1025"/>
        <end position="1035"/>
    </location>
</feature>
<feature type="region of interest" description="Disordered" evidence="1">
    <location>
        <begin position="314"/>
        <end position="351"/>
    </location>
</feature>